<dbReference type="RefSeq" id="WP_119496290.1">
    <property type="nucleotide sequence ID" value="NZ_NRJH01000003.1"/>
</dbReference>
<reference evidence="2 3" key="1">
    <citation type="submission" date="2017-08" db="EMBL/GenBank/DDBJ databases">
        <title>Reclassification of Bisgaard taxon 37 and 44.</title>
        <authorList>
            <person name="Christensen H."/>
        </authorList>
    </citation>
    <scope>NUCLEOTIDE SEQUENCE [LARGE SCALE GENOMIC DNA]</scope>
    <source>
        <strain evidence="2 3">B96_4</strain>
    </source>
</reference>
<gene>
    <name evidence="2" type="ORF">CJP74_00355</name>
</gene>
<accession>A0A3A1Y9R5</accession>
<evidence type="ECO:0000256" key="1">
    <source>
        <dbReference type="SAM" id="Coils"/>
    </source>
</evidence>
<keyword evidence="1" id="KW-0175">Coiled coil</keyword>
<dbReference type="EMBL" id="NRJH01000003">
    <property type="protein sequence ID" value="RIY34066.1"/>
    <property type="molecule type" value="Genomic_DNA"/>
</dbReference>
<evidence type="ECO:0000313" key="2">
    <source>
        <dbReference type="EMBL" id="RIY34066.1"/>
    </source>
</evidence>
<protein>
    <submittedName>
        <fullName evidence="2">Uncharacterized protein</fullName>
    </submittedName>
</protein>
<proteinExistence type="predicted"/>
<evidence type="ECO:0000313" key="3">
    <source>
        <dbReference type="Proteomes" id="UP000266258"/>
    </source>
</evidence>
<comment type="caution">
    <text evidence="2">The sequence shown here is derived from an EMBL/GenBank/DDBJ whole genome shotgun (WGS) entry which is preliminary data.</text>
</comment>
<dbReference type="OrthoDB" id="9998757at2"/>
<dbReference type="AlphaFoldDB" id="A0A3A1Y9R5"/>
<name>A0A3A1Y9R5_9GAMM</name>
<dbReference type="Proteomes" id="UP000266258">
    <property type="component" value="Unassembled WGS sequence"/>
</dbReference>
<sequence>MDDLLVFDPGIAIEIYTKAIVSQVNLYPQRHEPQSNSPVSTAEKKLAKAVYEFLQREYTQRVPELHKSEEVKAKVGMPTLMAANEGKDPAVDNVTYRLFVDIFFPYFEALCYYAQGKIDKQTSFASLYSEYNERCKIYERSNVRVPEAEYFSRLWQALADKDNSYFGKLAICPLDDRENVVLQEFFASNSPYTLNKDSVITFLSSYLLAHDPSYQEKLLPLLQAFSQALPFSFTFTFVWDLKQFYEQIKGQKFKTLILVPRICKYNNDFDISAEQWLELLEDNGQILLFLSRTNYIAKNDKYQYFAQFISGKNIKSCIYAGNNGFTSDYPYTLWEIKKEPQSYISFSSLYDPKLKKKLSYAACQNLALSAANIFNFNDLIFGASMHYSLEQIFASFPELEGLGIDYSQLFTFDPEGQVTGLAASLEEFEALYQPNTNEQITINLLSQGFESFKIAYVGMQGNNSYRPLYEHVFAQLNPENYKQYQDFIKQVYLNLEQFFAQNQATQARVNNLAQAKSELDQAFTTLEFFKQALKGE</sequence>
<feature type="coiled-coil region" evidence="1">
    <location>
        <begin position="502"/>
        <end position="532"/>
    </location>
</feature>
<organism evidence="2 3">
    <name type="scientific">Psittacicella melopsittaci</name>
    <dbReference type="NCBI Taxonomy" id="2028576"/>
    <lineage>
        <taxon>Bacteria</taxon>
        <taxon>Pseudomonadati</taxon>
        <taxon>Pseudomonadota</taxon>
        <taxon>Gammaproteobacteria</taxon>
        <taxon>Pasteurellales</taxon>
        <taxon>Psittacicellaceae</taxon>
        <taxon>Psittacicella</taxon>
    </lineage>
</organism>
<keyword evidence="3" id="KW-1185">Reference proteome</keyword>